<feature type="chain" id="PRO_5004234000" evidence="1">
    <location>
        <begin position="26"/>
        <end position="435"/>
    </location>
</feature>
<feature type="signal peptide" evidence="1">
    <location>
        <begin position="1"/>
        <end position="25"/>
    </location>
</feature>
<evidence type="ECO:0000313" key="2">
    <source>
        <dbReference type="EMBL" id="AAZ27801.1"/>
    </source>
</evidence>
<dbReference type="EMBL" id="CP000083">
    <property type="protein sequence ID" value="AAZ27801.1"/>
    <property type="molecule type" value="Genomic_DNA"/>
</dbReference>
<sequence>MRQYLSKLSYIKFFLVFLTSSLFFASSNLFAHLPAYEGERVRNDNHFTKNGFAEPVRGECDFTAVGSTDPKAGSANIYLGTDNTPPNFFCGFTSQDDWSFEFPVDIIEISRTPVPDPSSLGLELEEGYIPCFPDNPNPFQCPRQINNPMDGSVINLPGQCVDLGQPGDPSASDFPDLDYHCALLPGAPRPRESSVLFSTLTGPKDVDWGVYRYDPVYDEQPIVGASQVPACKENLTSFVTFAYAGPIDMVDARSGELLFEQLSKVGKLPREIKQKLPDGYGIRVKRPEVFYPTRNNPRKGYASGFAQNGWLLAPDSVIQCIDDFEACLADQTGELSRHYKNNDIFFVKEDEPVDLYLIWWIDSKPGHHWWHPNKSKGSSKLTDVSITTGVVDQFIIGDFINISNSGPFSANGRYVHGQCTDPRRGGRADVTIETN</sequence>
<dbReference type="HOGENOM" id="CLU_629638_0_0_6"/>
<proteinExistence type="predicted"/>
<evidence type="ECO:0000256" key="1">
    <source>
        <dbReference type="SAM" id="SignalP"/>
    </source>
</evidence>
<protein>
    <submittedName>
        <fullName evidence="2">Uncharacterized protein</fullName>
    </submittedName>
</protein>
<gene>
    <name evidence="2" type="ordered locus">CPS_4504</name>
</gene>
<organism evidence="2 3">
    <name type="scientific">Colwellia psychrerythraea (strain 34H / ATCC BAA-681)</name>
    <name type="common">Vibrio psychroerythus</name>
    <dbReference type="NCBI Taxonomy" id="167879"/>
    <lineage>
        <taxon>Bacteria</taxon>
        <taxon>Pseudomonadati</taxon>
        <taxon>Pseudomonadota</taxon>
        <taxon>Gammaproteobacteria</taxon>
        <taxon>Alteromonadales</taxon>
        <taxon>Colwelliaceae</taxon>
        <taxon>Colwellia</taxon>
    </lineage>
</organism>
<evidence type="ECO:0000313" key="3">
    <source>
        <dbReference type="Proteomes" id="UP000000547"/>
    </source>
</evidence>
<dbReference type="Proteomes" id="UP000000547">
    <property type="component" value="Chromosome"/>
</dbReference>
<name>Q47VM0_COLP3</name>
<dbReference type="AlphaFoldDB" id="Q47VM0"/>
<keyword evidence="1" id="KW-0732">Signal</keyword>
<reference evidence="2" key="1">
    <citation type="journal article" date="2005" name="Proc. Natl. Acad. Sci. U.S.A.">
        <title>The psychrophilic lifestyle as revealed by the genome sequence of Colwellia psychrerythraea 34H through genomic and proteomic analyses.</title>
        <authorList>
            <person name="Methe B.A."/>
            <person name="Nelson K.E."/>
            <person name="Deming J.W."/>
            <person name="Momen B."/>
            <person name="Melamud E."/>
            <person name="Zhang X."/>
            <person name="Moult J."/>
            <person name="Madupu R."/>
            <person name="Nelson W.C."/>
            <person name="Dodson R.J."/>
            <person name="Brinkac L.M."/>
            <person name="Daugherty S.C."/>
            <person name="Durkin A.S."/>
            <person name="DeBoy R.T."/>
            <person name="Kolonay J.F."/>
            <person name="Sullivan S.A."/>
            <person name="Zhou L."/>
            <person name="Davidsen T.M."/>
            <person name="Wu M."/>
            <person name="Huston A.L."/>
            <person name="Lewis M."/>
            <person name="Weaver B."/>
            <person name="Weidman J.F."/>
            <person name="Khouri H."/>
            <person name="Utterback T.R."/>
            <person name="Feldblyum T.V."/>
            <person name="Fraser C.M."/>
        </authorList>
    </citation>
    <scope>NUCLEOTIDE SEQUENCE [LARGE SCALE GENOMIC DNA]</scope>
    <source>
        <strain evidence="2">34H</strain>
    </source>
</reference>
<dbReference type="KEGG" id="cps:CPS_4504"/>
<accession>Q47VM0</accession>
<dbReference type="RefSeq" id="WP_011045233.1">
    <property type="nucleotide sequence ID" value="NC_003910.7"/>
</dbReference>